<reference evidence="1" key="1">
    <citation type="submission" date="2024-10" db="EMBL/GenBank/DDBJ databases">
        <title>Strain of Rhizobium-related bacteria isolated fromm roots of Vavilovia formosa.</title>
        <authorList>
            <person name="Kimeklis A."/>
            <person name="Afonin A."/>
        </authorList>
    </citation>
    <scope>NUCLEOTIDE SEQUENCE</scope>
    <source>
        <strain evidence="1">Vaf12</strain>
    </source>
</reference>
<dbReference type="Proteomes" id="UP000076193">
    <property type="component" value="Plasmid unnamed1"/>
</dbReference>
<keyword evidence="1" id="KW-0378">Hydrolase</keyword>
<evidence type="ECO:0000313" key="1">
    <source>
        <dbReference type="EMBL" id="XKQ43158.1"/>
    </source>
</evidence>
<dbReference type="EMBL" id="CP171845">
    <property type="protein sequence ID" value="XKQ43158.1"/>
    <property type="molecule type" value="Genomic_DNA"/>
</dbReference>
<proteinExistence type="predicted"/>
<sequence length="256" mass="28247">MPWGRQGLLLRPSATTLASKQPWCALDLSFAARAHVGGHVKDCCSASSRSPRRSASERLSRASSEGLTSFRPPTARRAAFNWVFINAGGPVIARSRHDDEANWTLERCPASLRGLENPSLVAMWRRPGARCYRRTENGGLEMLFVGSRRNGRWGIPKGHGEDGEASSAAALREAFEEAGVAGIVDKTVFRSFSYRKDTSPNDYHVAVHLLQASSIAEKFPEKSIRKTQWFSLKDAVRDAAQPGLRTLLSRVENLDL</sequence>
<keyword evidence="1" id="KW-0614">Plasmid</keyword>
<gene>
    <name evidence="1" type="ORF">A4A59_026575</name>
</gene>
<geneLocation type="plasmid" evidence="1 2">
    <name>unnamed1</name>
</geneLocation>
<evidence type="ECO:0000313" key="2">
    <source>
        <dbReference type="Proteomes" id="UP000076193"/>
    </source>
</evidence>
<organism evidence="1 2">
    <name type="scientific">Rhizobium leguminosarum</name>
    <dbReference type="NCBI Taxonomy" id="384"/>
    <lineage>
        <taxon>Bacteria</taxon>
        <taxon>Pseudomonadati</taxon>
        <taxon>Pseudomonadota</taxon>
        <taxon>Alphaproteobacteria</taxon>
        <taxon>Hyphomicrobiales</taxon>
        <taxon>Rhizobiaceae</taxon>
        <taxon>Rhizobium/Agrobacterium group</taxon>
        <taxon>Rhizobium</taxon>
    </lineage>
</organism>
<accession>A0ACD5FD88</accession>
<name>A0ACD5FD88_RHILE</name>
<protein>
    <submittedName>
        <fullName evidence="1">NUDIX hydrolase</fullName>
    </submittedName>
</protein>